<proteinExistence type="inferred from homology"/>
<evidence type="ECO:0000256" key="8">
    <source>
        <dbReference type="SAM" id="SignalP"/>
    </source>
</evidence>
<dbReference type="Pfam" id="PF05773">
    <property type="entry name" value="RWD"/>
    <property type="match status" value="1"/>
</dbReference>
<keyword evidence="2" id="KW-0007">Acetylation</keyword>
<accession>A0AAW1CBT2</accession>
<dbReference type="PROSITE" id="PS50908">
    <property type="entry name" value="RWD"/>
    <property type="match status" value="1"/>
</dbReference>
<evidence type="ECO:0000256" key="7">
    <source>
        <dbReference type="SAM" id="MobiDB-lite"/>
    </source>
</evidence>
<keyword evidence="8" id="KW-0732">Signal</keyword>
<dbReference type="SMART" id="SM00591">
    <property type="entry name" value="RWD"/>
    <property type="match status" value="1"/>
</dbReference>
<keyword evidence="6" id="KW-0175">Coiled coil</keyword>
<feature type="signal peptide" evidence="8">
    <location>
        <begin position="1"/>
        <end position="20"/>
    </location>
</feature>
<evidence type="ECO:0000256" key="3">
    <source>
        <dbReference type="ARBA" id="ARBA00056432"/>
    </source>
</evidence>
<reference evidence="10 11" key="1">
    <citation type="journal article" date="2024" name="Proc. Natl. Acad. Sci. U.S.A.">
        <title>The genetic regulatory architecture and epigenomic basis for age-related changes in rattlesnake venom.</title>
        <authorList>
            <person name="Hogan M.P."/>
            <person name="Holding M.L."/>
            <person name="Nystrom G.S."/>
            <person name="Colston T.J."/>
            <person name="Bartlett D.A."/>
            <person name="Mason A.J."/>
            <person name="Ellsworth S.A."/>
            <person name="Rautsaw R.M."/>
            <person name="Lawrence K.C."/>
            <person name="Strickland J.L."/>
            <person name="He B."/>
            <person name="Fraser P."/>
            <person name="Margres M.J."/>
            <person name="Gilbert D.M."/>
            <person name="Gibbs H.L."/>
            <person name="Parkinson C.L."/>
            <person name="Rokyta D.R."/>
        </authorList>
    </citation>
    <scope>NUCLEOTIDE SEQUENCE [LARGE SCALE GENOMIC DNA]</scope>
    <source>
        <strain evidence="10">DRR0105</strain>
    </source>
</reference>
<evidence type="ECO:0000256" key="1">
    <source>
        <dbReference type="ARBA" id="ARBA00022553"/>
    </source>
</evidence>
<feature type="coiled-coil region" evidence="6">
    <location>
        <begin position="198"/>
        <end position="230"/>
    </location>
</feature>
<feature type="domain" description="RWD" evidence="9">
    <location>
        <begin position="101"/>
        <end position="205"/>
    </location>
</feature>
<evidence type="ECO:0000256" key="4">
    <source>
        <dbReference type="ARBA" id="ARBA00061594"/>
    </source>
</evidence>
<organism evidence="10 11">
    <name type="scientific">Crotalus adamanteus</name>
    <name type="common">Eastern diamondback rattlesnake</name>
    <dbReference type="NCBI Taxonomy" id="8729"/>
    <lineage>
        <taxon>Eukaryota</taxon>
        <taxon>Metazoa</taxon>
        <taxon>Chordata</taxon>
        <taxon>Craniata</taxon>
        <taxon>Vertebrata</taxon>
        <taxon>Euteleostomi</taxon>
        <taxon>Lepidosauria</taxon>
        <taxon>Squamata</taxon>
        <taxon>Bifurcata</taxon>
        <taxon>Unidentata</taxon>
        <taxon>Episquamata</taxon>
        <taxon>Toxicofera</taxon>
        <taxon>Serpentes</taxon>
        <taxon>Colubroidea</taxon>
        <taxon>Viperidae</taxon>
        <taxon>Crotalinae</taxon>
        <taxon>Crotalus</taxon>
    </lineage>
</organism>
<keyword evidence="1" id="KW-0597">Phosphoprotein</keyword>
<dbReference type="FunFam" id="3.10.110.10:FF:000064">
    <property type="entry name" value="RWD domain-containing protein 1"/>
    <property type="match status" value="1"/>
</dbReference>
<keyword evidence="11" id="KW-1185">Reference proteome</keyword>
<dbReference type="PANTHER" id="PTHR12292">
    <property type="entry name" value="RWD DOMAIN-CONTAINING PROTEIN"/>
    <property type="match status" value="1"/>
</dbReference>
<dbReference type="GO" id="GO:0005737">
    <property type="term" value="C:cytoplasm"/>
    <property type="evidence" value="ECO:0007669"/>
    <property type="project" value="UniProtKB-ARBA"/>
</dbReference>
<evidence type="ECO:0000313" key="10">
    <source>
        <dbReference type="EMBL" id="KAK9411512.1"/>
    </source>
</evidence>
<dbReference type="EMBL" id="JAOTOJ010000001">
    <property type="protein sequence ID" value="KAK9411512.1"/>
    <property type="molecule type" value="Genomic_DNA"/>
</dbReference>
<feature type="chain" id="PRO_5043385096" description="RWD domain-containing protein 1" evidence="8">
    <location>
        <begin position="21"/>
        <end position="331"/>
    </location>
</feature>
<evidence type="ECO:0000256" key="5">
    <source>
        <dbReference type="ARBA" id="ARBA00072006"/>
    </source>
</evidence>
<protein>
    <recommendedName>
        <fullName evidence="5">RWD domain-containing protein 1</fullName>
    </recommendedName>
</protein>
<dbReference type="Proteomes" id="UP001474421">
    <property type="component" value="Unassembled WGS sequence"/>
</dbReference>
<evidence type="ECO:0000313" key="11">
    <source>
        <dbReference type="Proteomes" id="UP001474421"/>
    </source>
</evidence>
<dbReference type="AlphaFoldDB" id="A0AAW1CBT2"/>
<dbReference type="InterPro" id="IPR040213">
    <property type="entry name" value="GIR2-like"/>
</dbReference>
<feature type="region of interest" description="Disordered" evidence="7">
    <location>
        <begin position="40"/>
        <end position="68"/>
    </location>
</feature>
<dbReference type="CDD" id="cd23816">
    <property type="entry name" value="RWD_RWDD1"/>
    <property type="match status" value="1"/>
</dbReference>
<sequence length="331" mass="37798">MLRILLFLMLLLFSLPATKASFLQQNEQISSVPGKAVLINQQKSNRSPPRPRSCGAPSPSARGCRGVSSAGSLCWRRQLRVVAFHGRRRVTMTDYGEEQRNELEALEAIYPDSFTVLSENPTSFTITVTSEAGENDETVQTTLKFTYSEKYPDEVPLYELLAHENLENNDIADLLKLLQEQAEENLGMVMIFTLVSAVQERLNEIVDLIKTRREAEKKQKEKEAEEAEKQCFHGTPVTIENFLRWKATFDLELLEIKRKKMKEEEQCGKNKLTGKQLFETDHNLDTSDIQFLEDGGNSVEVDESLFQEMDDLELEDDEDDPDYNPVHLDSD</sequence>
<dbReference type="SUPFAM" id="SSF54495">
    <property type="entry name" value="UBC-like"/>
    <property type="match status" value="1"/>
</dbReference>
<comment type="similarity">
    <text evidence="4">Belongs to the RWDD1/GIR2 family.</text>
</comment>
<gene>
    <name evidence="10" type="ORF">NXF25_002687</name>
</gene>
<comment type="function">
    <text evidence="3">Protects DRG2 from proteolytic degradation.</text>
</comment>
<evidence type="ECO:0000256" key="6">
    <source>
        <dbReference type="SAM" id="Coils"/>
    </source>
</evidence>
<evidence type="ECO:0000256" key="2">
    <source>
        <dbReference type="ARBA" id="ARBA00022990"/>
    </source>
</evidence>
<dbReference type="Gene3D" id="3.10.110.10">
    <property type="entry name" value="Ubiquitin Conjugating Enzyme"/>
    <property type="match status" value="1"/>
</dbReference>
<evidence type="ECO:0000259" key="9">
    <source>
        <dbReference type="PROSITE" id="PS50908"/>
    </source>
</evidence>
<dbReference type="Gene3D" id="6.20.400.10">
    <property type="match status" value="1"/>
</dbReference>
<name>A0AAW1CBT2_CROAD</name>
<feature type="region of interest" description="Disordered" evidence="7">
    <location>
        <begin position="300"/>
        <end position="331"/>
    </location>
</feature>
<dbReference type="InterPro" id="IPR006575">
    <property type="entry name" value="RWD_dom"/>
</dbReference>
<feature type="compositionally biased region" description="Acidic residues" evidence="7">
    <location>
        <begin position="300"/>
        <end position="322"/>
    </location>
</feature>
<dbReference type="InterPro" id="IPR016135">
    <property type="entry name" value="UBQ-conjugating_enzyme/RWD"/>
</dbReference>
<comment type="caution">
    <text evidence="10">The sequence shown here is derived from an EMBL/GenBank/DDBJ whole genome shotgun (WGS) entry which is preliminary data.</text>
</comment>